<dbReference type="GO" id="GO:0005737">
    <property type="term" value="C:cytoplasm"/>
    <property type="evidence" value="ECO:0007669"/>
    <property type="project" value="TreeGrafter"/>
</dbReference>
<dbReference type="InterPro" id="IPR005000">
    <property type="entry name" value="Aldolase/citrate-lyase_domain"/>
</dbReference>
<sequence length="258" mass="27816">MDLPRNALKHALAEGLQQIGIWNSIRDNAVVEMLAGCGFDWMLIDCEHTPRGEAEVMAMLQALQGYDIAAMVRPSRLDASEIKRILDVGALNILVPYVETVEQAELAVASVTYAPKGIRGVGGSTRASRYGAIPNYTQRAREEIGLFLQVETRATLDRIEVIAAVPGVDGMFVGPADLAASLGHPGNMNHPEVHEAIIDAIRRIRAAGLAAGFLSADQGLLEKVVEAGSNFTAVDVDLPLLRRSALERLDACKHWKTG</sequence>
<dbReference type="EC" id="4.1.3.39" evidence="5"/>
<accession>A0A2R8B3G8</accession>
<evidence type="ECO:0000313" key="5">
    <source>
        <dbReference type="EMBL" id="SPH17211.1"/>
    </source>
</evidence>
<dbReference type="PANTHER" id="PTHR30502">
    <property type="entry name" value="2-KETO-3-DEOXY-L-RHAMNONATE ALDOLASE"/>
    <property type="match status" value="1"/>
</dbReference>
<dbReference type="GO" id="GO:0046872">
    <property type="term" value="F:metal ion binding"/>
    <property type="evidence" value="ECO:0007669"/>
    <property type="project" value="UniProtKB-KW"/>
</dbReference>
<evidence type="ECO:0000256" key="1">
    <source>
        <dbReference type="ARBA" id="ARBA00005568"/>
    </source>
</evidence>
<gene>
    <name evidence="5" type="primary">bphF</name>
    <name evidence="5" type="ORF">DEA8626_00727</name>
</gene>
<reference evidence="5 6" key="1">
    <citation type="submission" date="2018-03" db="EMBL/GenBank/DDBJ databases">
        <authorList>
            <person name="Keele B.F."/>
        </authorList>
    </citation>
    <scope>NUCLEOTIDE SEQUENCE [LARGE SCALE GENOMIC DNA]</scope>
    <source>
        <strain evidence="5 6">CECT 8626</strain>
    </source>
</reference>
<dbReference type="AlphaFoldDB" id="A0A2R8B3G8"/>
<dbReference type="OrthoDB" id="9802624at2"/>
<feature type="domain" description="HpcH/HpaI aldolase/citrate lyase" evidence="4">
    <location>
        <begin position="18"/>
        <end position="242"/>
    </location>
</feature>
<keyword evidence="2" id="KW-0479">Metal-binding</keyword>
<evidence type="ECO:0000259" key="4">
    <source>
        <dbReference type="Pfam" id="PF03328"/>
    </source>
</evidence>
<keyword evidence="6" id="KW-1185">Reference proteome</keyword>
<keyword evidence="3 5" id="KW-0456">Lyase</keyword>
<dbReference type="InterPro" id="IPR040442">
    <property type="entry name" value="Pyrv_kinase-like_dom_sf"/>
</dbReference>
<dbReference type="GO" id="GO:0016832">
    <property type="term" value="F:aldehyde-lyase activity"/>
    <property type="evidence" value="ECO:0007669"/>
    <property type="project" value="TreeGrafter"/>
</dbReference>
<name>A0A2R8B3G8_9RHOB</name>
<dbReference type="InterPro" id="IPR015813">
    <property type="entry name" value="Pyrv/PenolPyrv_kinase-like_dom"/>
</dbReference>
<evidence type="ECO:0000313" key="6">
    <source>
        <dbReference type="Proteomes" id="UP000244924"/>
    </source>
</evidence>
<dbReference type="SUPFAM" id="SSF51621">
    <property type="entry name" value="Phosphoenolpyruvate/pyruvate domain"/>
    <property type="match status" value="1"/>
</dbReference>
<dbReference type="InterPro" id="IPR050251">
    <property type="entry name" value="HpcH-HpaI_aldolase"/>
</dbReference>
<proteinExistence type="inferred from homology"/>
<dbReference type="Pfam" id="PF03328">
    <property type="entry name" value="HpcH_HpaI"/>
    <property type="match status" value="1"/>
</dbReference>
<organism evidence="5 6">
    <name type="scientific">Albidovulum aquaemixtae</name>
    <dbReference type="NCBI Taxonomy" id="1542388"/>
    <lineage>
        <taxon>Bacteria</taxon>
        <taxon>Pseudomonadati</taxon>
        <taxon>Pseudomonadota</taxon>
        <taxon>Alphaproteobacteria</taxon>
        <taxon>Rhodobacterales</taxon>
        <taxon>Paracoccaceae</taxon>
        <taxon>Albidovulum</taxon>
    </lineage>
</organism>
<dbReference type="RefSeq" id="WP_108851678.1">
    <property type="nucleotide sequence ID" value="NZ_OMOQ01000001.1"/>
</dbReference>
<dbReference type="Proteomes" id="UP000244924">
    <property type="component" value="Unassembled WGS sequence"/>
</dbReference>
<evidence type="ECO:0000256" key="2">
    <source>
        <dbReference type="ARBA" id="ARBA00022723"/>
    </source>
</evidence>
<evidence type="ECO:0000256" key="3">
    <source>
        <dbReference type="ARBA" id="ARBA00023239"/>
    </source>
</evidence>
<protein>
    <submittedName>
        <fullName evidence="5">4-hydroxy-2-oxovalerate aldolase</fullName>
        <ecNumber evidence="5">4.1.3.39</ecNumber>
    </submittedName>
</protein>
<dbReference type="Gene3D" id="3.20.20.60">
    <property type="entry name" value="Phosphoenolpyruvate-binding domains"/>
    <property type="match status" value="1"/>
</dbReference>
<dbReference type="GO" id="GO:0008701">
    <property type="term" value="F:4-hydroxy-2-oxovalerate aldolase activity"/>
    <property type="evidence" value="ECO:0007669"/>
    <property type="project" value="UniProtKB-EC"/>
</dbReference>
<dbReference type="PANTHER" id="PTHR30502:SF0">
    <property type="entry name" value="PHOSPHOENOLPYRUVATE CARBOXYLASE FAMILY PROTEIN"/>
    <property type="match status" value="1"/>
</dbReference>
<comment type="similarity">
    <text evidence="1">Belongs to the HpcH/HpaI aldolase family.</text>
</comment>
<dbReference type="EMBL" id="OMOQ01000001">
    <property type="protein sequence ID" value="SPH17211.1"/>
    <property type="molecule type" value="Genomic_DNA"/>
</dbReference>